<keyword evidence="2" id="KW-1185">Reference proteome</keyword>
<protein>
    <submittedName>
        <fullName evidence="1">Uncharacterized protein</fullName>
    </submittedName>
</protein>
<dbReference type="RefSeq" id="XP_003174419.1">
    <property type="nucleotide sequence ID" value="XM_003174371.1"/>
</dbReference>
<proteinExistence type="predicted"/>
<dbReference type="Proteomes" id="UP000002669">
    <property type="component" value="Unassembled WGS sequence"/>
</dbReference>
<evidence type="ECO:0000313" key="2">
    <source>
        <dbReference type="Proteomes" id="UP000002669"/>
    </source>
</evidence>
<reference evidence="2" key="1">
    <citation type="journal article" date="2012" name="MBio">
        <title>Comparative genome analysis of Trichophyton rubrum and related dermatophytes reveals candidate genes involved in infection.</title>
        <authorList>
            <person name="Martinez D.A."/>
            <person name="Oliver B.G."/>
            <person name="Graeser Y."/>
            <person name="Goldberg J.M."/>
            <person name="Li W."/>
            <person name="Martinez-Rossi N.M."/>
            <person name="Monod M."/>
            <person name="Shelest E."/>
            <person name="Barton R.C."/>
            <person name="Birch E."/>
            <person name="Brakhage A.A."/>
            <person name="Chen Z."/>
            <person name="Gurr S.J."/>
            <person name="Heiman D."/>
            <person name="Heitman J."/>
            <person name="Kosti I."/>
            <person name="Rossi A."/>
            <person name="Saif S."/>
            <person name="Samalova M."/>
            <person name="Saunders C.W."/>
            <person name="Shea T."/>
            <person name="Summerbell R.C."/>
            <person name="Xu J."/>
            <person name="Young S."/>
            <person name="Zeng Q."/>
            <person name="Birren B.W."/>
            <person name="Cuomo C.A."/>
            <person name="White T.C."/>
        </authorList>
    </citation>
    <scope>NUCLEOTIDE SEQUENCE [LARGE SCALE GENOMIC DNA]</scope>
    <source>
        <strain evidence="2">ATCC MYA-4604 / CBS 118893</strain>
    </source>
</reference>
<gene>
    <name evidence="1" type="ORF">MGYG_04592</name>
</gene>
<dbReference type="AlphaFoldDB" id="E4UTU6"/>
<organism evidence="2">
    <name type="scientific">Arthroderma gypseum (strain ATCC MYA-4604 / CBS 118893)</name>
    <name type="common">Microsporum gypseum</name>
    <dbReference type="NCBI Taxonomy" id="535722"/>
    <lineage>
        <taxon>Eukaryota</taxon>
        <taxon>Fungi</taxon>
        <taxon>Dikarya</taxon>
        <taxon>Ascomycota</taxon>
        <taxon>Pezizomycotina</taxon>
        <taxon>Eurotiomycetes</taxon>
        <taxon>Eurotiomycetidae</taxon>
        <taxon>Onygenales</taxon>
        <taxon>Arthrodermataceae</taxon>
        <taxon>Nannizzia</taxon>
    </lineage>
</organism>
<accession>E4UTU6</accession>
<dbReference type="InParanoid" id="E4UTU6"/>
<dbReference type="GeneID" id="10029713"/>
<dbReference type="EMBL" id="DS989824">
    <property type="protein sequence ID" value="EFR01589.1"/>
    <property type="molecule type" value="Genomic_DNA"/>
</dbReference>
<name>E4UTU6_ARTGP</name>
<dbReference type="VEuPathDB" id="FungiDB:MGYG_04592"/>
<sequence>MYNPHVHVFAHASLPIEMLCDGSVVTPVASRYPDDWFISDISPTIHPKELHRQLPYEFYTVLVPAYSAPAVQQSNLAQDGEPIVDCMRCNPRDNEEDKFRLLRLYSVR</sequence>
<dbReference type="HOGENOM" id="CLU_2196310_0_0_1"/>
<evidence type="ECO:0000313" key="1">
    <source>
        <dbReference type="EMBL" id="EFR01589.1"/>
    </source>
</evidence>